<dbReference type="GO" id="GO:0022857">
    <property type="term" value="F:transmembrane transporter activity"/>
    <property type="evidence" value="ECO:0007669"/>
    <property type="project" value="InterPro"/>
</dbReference>
<dbReference type="InterPro" id="IPR020846">
    <property type="entry name" value="MFS_dom"/>
</dbReference>
<feature type="transmembrane region" description="Helical" evidence="7">
    <location>
        <begin position="89"/>
        <end position="107"/>
    </location>
</feature>
<feature type="transmembrane region" description="Helical" evidence="7">
    <location>
        <begin position="474"/>
        <end position="494"/>
    </location>
</feature>
<keyword evidence="4 7" id="KW-0812">Transmembrane</keyword>
<dbReference type="AlphaFoldDB" id="A0A3M2L701"/>
<feature type="transmembrane region" description="Helical" evidence="7">
    <location>
        <begin position="146"/>
        <end position="165"/>
    </location>
</feature>
<evidence type="ECO:0000259" key="8">
    <source>
        <dbReference type="PROSITE" id="PS50850"/>
    </source>
</evidence>
<evidence type="ECO:0000256" key="3">
    <source>
        <dbReference type="ARBA" id="ARBA00022475"/>
    </source>
</evidence>
<comment type="caution">
    <text evidence="9">The sequence shown here is derived from an EMBL/GenBank/DDBJ whole genome shotgun (WGS) entry which is preliminary data.</text>
</comment>
<comment type="subcellular location">
    <subcellularLocation>
        <location evidence="1">Cell membrane</location>
        <topology evidence="1">Multi-pass membrane protein</topology>
    </subcellularLocation>
</comment>
<organism evidence="9 10">
    <name type="scientific">Nocardia stercoris</name>
    <dbReference type="NCBI Taxonomy" id="2483361"/>
    <lineage>
        <taxon>Bacteria</taxon>
        <taxon>Bacillati</taxon>
        <taxon>Actinomycetota</taxon>
        <taxon>Actinomycetes</taxon>
        <taxon>Mycobacteriales</taxon>
        <taxon>Nocardiaceae</taxon>
        <taxon>Nocardia</taxon>
    </lineage>
</organism>
<sequence>MTGSAVAREPGAQTRPDSRRWLILIVLCLSALVLVVDNMALSVAVPALTRDLHAGAQDIQWILDSYMLVFAGLLLTAGSLSDRFGRRRVMIVGLTLFGCASAGASLVETPAQLIIARVVMGIGGALIMPSTLSILITVFDAEERRTAMAVWGAVSMLGLVGSPLLGGELISHCSWGAIFLINIPIVILAVVAALVLMPESTGPWRRPDPLGALLSVTGTTALVWTIIELPRNGIHSVATVAAAAVSVLALVGFVTWETTTSEPMVPLNLFRDRDFTGGSLALTLVQIGNGGLMLALTQYLQSVRGYSPTAAGLAFVPMAVASLLANTLGAKLGVRLGSRTLTVAGLSVMAAGSAVLAVLHADSSFARIAIALLVFGAGSGLALPAAVTALMGVVPAEEAGVGSALNSTLSQAGAALGVAILGSILSSRFTSGMPESAPGTARNSLGEALGVAARTGDVSLADTAQHAFTTAMSVSFRAGAVGIVAAAILANVLLRSRAPATPHRILPR</sequence>
<feature type="transmembrane region" description="Helical" evidence="7">
    <location>
        <begin position="59"/>
        <end position="77"/>
    </location>
</feature>
<feature type="transmembrane region" description="Helical" evidence="7">
    <location>
        <begin position="209"/>
        <end position="227"/>
    </location>
</feature>
<keyword evidence="2" id="KW-0813">Transport</keyword>
<feature type="transmembrane region" description="Helical" evidence="7">
    <location>
        <begin position="177"/>
        <end position="197"/>
    </location>
</feature>
<dbReference type="SUPFAM" id="SSF103473">
    <property type="entry name" value="MFS general substrate transporter"/>
    <property type="match status" value="1"/>
</dbReference>
<evidence type="ECO:0000313" key="10">
    <source>
        <dbReference type="Proteomes" id="UP000279275"/>
    </source>
</evidence>
<dbReference type="PANTHER" id="PTHR42718:SF42">
    <property type="entry name" value="EXPORT PROTEIN"/>
    <property type="match status" value="1"/>
</dbReference>
<feature type="transmembrane region" description="Helical" evidence="7">
    <location>
        <begin position="404"/>
        <end position="425"/>
    </location>
</feature>
<dbReference type="PRINTS" id="PR01036">
    <property type="entry name" value="TCRTETB"/>
</dbReference>
<feature type="domain" description="Major facilitator superfamily (MFS) profile" evidence="8">
    <location>
        <begin position="23"/>
        <end position="497"/>
    </location>
</feature>
<accession>A0A3M2L701</accession>
<dbReference type="Gene3D" id="1.20.1250.20">
    <property type="entry name" value="MFS general substrate transporter like domains"/>
    <property type="match status" value="1"/>
</dbReference>
<keyword evidence="5 7" id="KW-1133">Transmembrane helix</keyword>
<evidence type="ECO:0000256" key="4">
    <source>
        <dbReference type="ARBA" id="ARBA00022692"/>
    </source>
</evidence>
<evidence type="ECO:0000256" key="1">
    <source>
        <dbReference type="ARBA" id="ARBA00004651"/>
    </source>
</evidence>
<dbReference type="RefSeq" id="WP_122188151.1">
    <property type="nucleotide sequence ID" value="NZ_RFFH01000004.1"/>
</dbReference>
<dbReference type="PROSITE" id="PS50850">
    <property type="entry name" value="MFS"/>
    <property type="match status" value="1"/>
</dbReference>
<protein>
    <submittedName>
        <fullName evidence="9">DHA2 family efflux MFS transporter permease subunit</fullName>
    </submittedName>
</protein>
<dbReference type="OrthoDB" id="9781469at2"/>
<dbReference type="Pfam" id="PF07690">
    <property type="entry name" value="MFS_1"/>
    <property type="match status" value="1"/>
</dbReference>
<evidence type="ECO:0000256" key="7">
    <source>
        <dbReference type="SAM" id="Phobius"/>
    </source>
</evidence>
<dbReference type="GO" id="GO:0005886">
    <property type="term" value="C:plasma membrane"/>
    <property type="evidence" value="ECO:0007669"/>
    <property type="project" value="UniProtKB-SubCell"/>
</dbReference>
<dbReference type="InterPro" id="IPR011701">
    <property type="entry name" value="MFS"/>
</dbReference>
<dbReference type="InterPro" id="IPR036259">
    <property type="entry name" value="MFS_trans_sf"/>
</dbReference>
<gene>
    <name evidence="9" type="ORF">EBN03_12530</name>
</gene>
<dbReference type="CDD" id="cd17321">
    <property type="entry name" value="MFS_MMR_MDR_like"/>
    <property type="match status" value="1"/>
</dbReference>
<feature type="transmembrane region" description="Helical" evidence="7">
    <location>
        <begin position="21"/>
        <end position="47"/>
    </location>
</feature>
<feature type="transmembrane region" description="Helical" evidence="7">
    <location>
        <begin position="306"/>
        <end position="328"/>
    </location>
</feature>
<dbReference type="NCBIfam" id="TIGR00711">
    <property type="entry name" value="efflux_EmrB"/>
    <property type="match status" value="1"/>
</dbReference>
<feature type="transmembrane region" description="Helical" evidence="7">
    <location>
        <begin position="340"/>
        <end position="359"/>
    </location>
</feature>
<evidence type="ECO:0000256" key="2">
    <source>
        <dbReference type="ARBA" id="ARBA00022448"/>
    </source>
</evidence>
<feature type="transmembrane region" description="Helical" evidence="7">
    <location>
        <begin position="113"/>
        <end position="139"/>
    </location>
</feature>
<evidence type="ECO:0000256" key="6">
    <source>
        <dbReference type="ARBA" id="ARBA00023136"/>
    </source>
</evidence>
<feature type="transmembrane region" description="Helical" evidence="7">
    <location>
        <begin position="277"/>
        <end position="300"/>
    </location>
</feature>
<name>A0A3M2L701_9NOCA</name>
<reference evidence="9 10" key="1">
    <citation type="submission" date="2018-10" db="EMBL/GenBank/DDBJ databases">
        <title>Isolation from cow dung.</title>
        <authorList>
            <person name="Ling L."/>
        </authorList>
    </citation>
    <scope>NUCLEOTIDE SEQUENCE [LARGE SCALE GENOMIC DNA]</scope>
    <source>
        <strain evidence="9 10">NEAU-LL90</strain>
    </source>
</reference>
<proteinExistence type="predicted"/>
<keyword evidence="6 7" id="KW-0472">Membrane</keyword>
<evidence type="ECO:0000313" key="9">
    <source>
        <dbReference type="EMBL" id="RMI32766.1"/>
    </source>
</evidence>
<keyword evidence="3" id="KW-1003">Cell membrane</keyword>
<dbReference type="PANTHER" id="PTHR42718">
    <property type="entry name" value="MAJOR FACILITATOR SUPERFAMILY MULTIDRUG TRANSPORTER MFSC"/>
    <property type="match status" value="1"/>
</dbReference>
<feature type="transmembrane region" description="Helical" evidence="7">
    <location>
        <begin position="365"/>
        <end position="392"/>
    </location>
</feature>
<dbReference type="Proteomes" id="UP000279275">
    <property type="component" value="Unassembled WGS sequence"/>
</dbReference>
<dbReference type="EMBL" id="RFFH01000004">
    <property type="protein sequence ID" value="RMI32766.1"/>
    <property type="molecule type" value="Genomic_DNA"/>
</dbReference>
<keyword evidence="10" id="KW-1185">Reference proteome</keyword>
<dbReference type="Gene3D" id="1.20.1720.10">
    <property type="entry name" value="Multidrug resistance protein D"/>
    <property type="match status" value="1"/>
</dbReference>
<feature type="transmembrane region" description="Helical" evidence="7">
    <location>
        <begin position="233"/>
        <end position="256"/>
    </location>
</feature>
<dbReference type="InterPro" id="IPR004638">
    <property type="entry name" value="EmrB-like"/>
</dbReference>
<evidence type="ECO:0000256" key="5">
    <source>
        <dbReference type="ARBA" id="ARBA00022989"/>
    </source>
</evidence>